<comment type="caution">
    <text evidence="3">The sequence shown here is derived from an EMBL/GenBank/DDBJ whole genome shotgun (WGS) entry which is preliminary data.</text>
</comment>
<dbReference type="Gene3D" id="3.40.605.10">
    <property type="entry name" value="Aldehyde Dehydrogenase, Chain A, domain 1"/>
    <property type="match status" value="1"/>
</dbReference>
<dbReference type="RefSeq" id="WP_140698054.1">
    <property type="nucleotide sequence ID" value="NZ_RCZG01000016.1"/>
</dbReference>
<dbReference type="AlphaFoldDB" id="A0A502DWU2"/>
<dbReference type="InterPro" id="IPR015590">
    <property type="entry name" value="Aldehyde_DH_dom"/>
</dbReference>
<evidence type="ECO:0000256" key="1">
    <source>
        <dbReference type="ARBA" id="ARBA00023002"/>
    </source>
</evidence>
<evidence type="ECO:0000259" key="2">
    <source>
        <dbReference type="Pfam" id="PF00171"/>
    </source>
</evidence>
<evidence type="ECO:0000313" key="4">
    <source>
        <dbReference type="Proteomes" id="UP000320095"/>
    </source>
</evidence>
<dbReference type="SUPFAM" id="SSF53720">
    <property type="entry name" value="ALDH-like"/>
    <property type="match status" value="1"/>
</dbReference>
<dbReference type="Proteomes" id="UP000320095">
    <property type="component" value="Unassembled WGS sequence"/>
</dbReference>
<proteinExistence type="predicted"/>
<keyword evidence="1" id="KW-0560">Oxidoreductase</keyword>
<protein>
    <submittedName>
        <fullName evidence="3">Aldehyde dehydrogenase</fullName>
    </submittedName>
</protein>
<accession>A0A502DWU2</accession>
<dbReference type="Gene3D" id="3.40.309.10">
    <property type="entry name" value="Aldehyde Dehydrogenase, Chain A, domain 2"/>
    <property type="match status" value="1"/>
</dbReference>
<sequence>MALVALDALGPMGEYRTRKPELVCDTRGIPVAELSVVPRLYVTRSVSTQRAAKPLPLAERESALALASEVFLTAHIAGLDFAEYVALTCRVTGLPMRVAHAGGQVVADALATTFDAIRPAQPAGSMLDWRDVDERGGSVWARRGEVLAVLAPGNAPGVHGLWPQALALGYRVVVRPSRREPFTAHRLTIALRQAGFRDEHVLCLPTEHAVADELVRAADLAMVYGGDDVTDRHASDPTVLVNGPGRTKIVITADCDWREHLDVIVESIAGLGGMACVNTTAVLCEGDPEPLARAIAERLSVATPLSNADGAATLPTMPLADARALAERLGRRGLGTEAVLGADQVVVDLGDGYAALRPAVHLMRRPDVDVINVELPFPCVWVSGWTKADGLGPLRNSLVVNAITTDDALIDDLLADPTVTNVYSGSCPTQYATPRIPHDGYLADFLMRNKGFIRT</sequence>
<dbReference type="InterPro" id="IPR016163">
    <property type="entry name" value="Ald_DH_C"/>
</dbReference>
<feature type="domain" description="Aldehyde dehydrogenase" evidence="2">
    <location>
        <begin position="82"/>
        <end position="288"/>
    </location>
</feature>
<dbReference type="Pfam" id="PF00171">
    <property type="entry name" value="Aldedh"/>
    <property type="match status" value="1"/>
</dbReference>
<organism evidence="3 4">
    <name type="scientific">Mycolicibacterium hodleri</name>
    <dbReference type="NCBI Taxonomy" id="49897"/>
    <lineage>
        <taxon>Bacteria</taxon>
        <taxon>Bacillati</taxon>
        <taxon>Actinomycetota</taxon>
        <taxon>Actinomycetes</taxon>
        <taxon>Mycobacteriales</taxon>
        <taxon>Mycobacteriaceae</taxon>
        <taxon>Mycolicibacterium</taxon>
    </lineage>
</organism>
<dbReference type="InterPro" id="IPR016161">
    <property type="entry name" value="Ald_DH/histidinol_DH"/>
</dbReference>
<gene>
    <name evidence="3" type="ORF">EAH80_26440</name>
</gene>
<dbReference type="EMBL" id="RCZG01000016">
    <property type="protein sequence ID" value="TPG29564.1"/>
    <property type="molecule type" value="Genomic_DNA"/>
</dbReference>
<name>A0A502DWU2_9MYCO</name>
<dbReference type="GO" id="GO:0016620">
    <property type="term" value="F:oxidoreductase activity, acting on the aldehyde or oxo group of donors, NAD or NADP as acceptor"/>
    <property type="evidence" value="ECO:0007669"/>
    <property type="project" value="InterPro"/>
</dbReference>
<keyword evidence="4" id="KW-1185">Reference proteome</keyword>
<dbReference type="OrthoDB" id="229416at2"/>
<evidence type="ECO:0000313" key="3">
    <source>
        <dbReference type="EMBL" id="TPG29564.1"/>
    </source>
</evidence>
<reference evidence="3 4" key="1">
    <citation type="journal article" date="2019" name="Environ. Microbiol.">
        <title>Species interactions and distinct microbial communities in high Arctic permafrost affected cryosols are associated with the CH4 and CO2 gas fluxes.</title>
        <authorList>
            <person name="Altshuler I."/>
            <person name="Hamel J."/>
            <person name="Turney S."/>
            <person name="Magnuson E."/>
            <person name="Levesque R."/>
            <person name="Greer C."/>
            <person name="Whyte L.G."/>
        </authorList>
    </citation>
    <scope>NUCLEOTIDE SEQUENCE [LARGE SCALE GENOMIC DNA]</scope>
    <source>
        <strain evidence="3 4">S5.20</strain>
    </source>
</reference>
<dbReference type="InterPro" id="IPR016162">
    <property type="entry name" value="Ald_DH_N"/>
</dbReference>